<evidence type="ECO:0000313" key="1">
    <source>
        <dbReference type="EMBL" id="MBW0136045.1"/>
    </source>
</evidence>
<sequence length="416" mass="44384">MTGPWLRDPPPRPLDLGILGHRVVVVAAHPDDETLGAGGLMRAVHESGGQVELVVATDGEAAFPDLDGPARDALAATRRRETDDALAALGLSGVPVHRLGMPDSALDADTLATALEPLLRDADAWVAPWAGDPHPDHTAAGLAAAAASPVTATGWTYPIWMWAWLEPDDPSIPWSHAHAHPLDETARTAKRRALACYASQTGGPAPIVPPDVLAHFDTGTEVVFRTPPGGSAPRERFDTLYAGDDGDPWATRTSWYERRKRAVLLASLPRERYRHAAEPACGTGALTVELAERCDRLDASGFSPAAVAATRGSVDGVPVIRAALPHPDALPDGIDLAVVSEVLYYLDDATLAATVDRLADAVLPGGDIVIAHWRGWPAEAPRDAEATHRELLDDPRFVPLVTHVDEDFLLHVLRRA</sequence>
<organism evidence="1 2">
    <name type="scientific">Pseudonocardia abyssalis</name>
    <dbReference type="NCBI Taxonomy" id="2792008"/>
    <lineage>
        <taxon>Bacteria</taxon>
        <taxon>Bacillati</taxon>
        <taxon>Actinomycetota</taxon>
        <taxon>Actinomycetes</taxon>
        <taxon>Pseudonocardiales</taxon>
        <taxon>Pseudonocardiaceae</taxon>
        <taxon>Pseudonocardia</taxon>
    </lineage>
</organism>
<evidence type="ECO:0000313" key="2">
    <source>
        <dbReference type="Proteomes" id="UP000694287"/>
    </source>
</evidence>
<name>A0ABS6UUW0_9PSEU</name>
<comment type="caution">
    <text evidence="1">The sequence shown here is derived from an EMBL/GenBank/DDBJ whole genome shotgun (WGS) entry which is preliminary data.</text>
</comment>
<dbReference type="GO" id="GO:0008168">
    <property type="term" value="F:methyltransferase activity"/>
    <property type="evidence" value="ECO:0007669"/>
    <property type="project" value="UniProtKB-KW"/>
</dbReference>
<dbReference type="Pfam" id="PF02585">
    <property type="entry name" value="PIG-L"/>
    <property type="match status" value="1"/>
</dbReference>
<dbReference type="PANTHER" id="PTHR12993">
    <property type="entry name" value="N-ACETYLGLUCOSAMINYL-PHOSPHATIDYLINOSITOL DE-N-ACETYLASE-RELATED"/>
    <property type="match status" value="1"/>
</dbReference>
<dbReference type="EMBL" id="JADQDK010000001">
    <property type="protein sequence ID" value="MBW0136045.1"/>
    <property type="molecule type" value="Genomic_DNA"/>
</dbReference>
<keyword evidence="2" id="KW-1185">Reference proteome</keyword>
<accession>A0ABS6UUW0</accession>
<dbReference type="InterPro" id="IPR003737">
    <property type="entry name" value="GlcNAc_PI_deacetylase-related"/>
</dbReference>
<dbReference type="PANTHER" id="PTHR12993:SF29">
    <property type="entry name" value="BLR3841 PROTEIN"/>
    <property type="match status" value="1"/>
</dbReference>
<protein>
    <submittedName>
        <fullName evidence="1">Bifunctional PIG-L family deacetylase/class I SAM-dependent methyltransferase</fullName>
    </submittedName>
</protein>
<dbReference type="Proteomes" id="UP000694287">
    <property type="component" value="Unassembled WGS sequence"/>
</dbReference>
<dbReference type="Pfam" id="PF05401">
    <property type="entry name" value="NodS"/>
    <property type="match status" value="1"/>
</dbReference>
<keyword evidence="1" id="KW-0808">Transferase</keyword>
<reference evidence="1 2" key="1">
    <citation type="submission" date="2020-11" db="EMBL/GenBank/DDBJ databases">
        <title>Pseudonocardia abyssalis sp. nov. and Pseudonocardia oceani sp. nov., description and phylogenomic analysis of two novel actinomycetes isolated from the deep Southern Ocean.</title>
        <authorList>
            <person name="Parra J."/>
        </authorList>
    </citation>
    <scope>NUCLEOTIDE SEQUENCE [LARGE SCALE GENOMIC DNA]</scope>
    <source>
        <strain evidence="1 2">KRD-168</strain>
    </source>
</reference>
<dbReference type="InterPro" id="IPR008715">
    <property type="entry name" value="SAM-MeTfrase_NodS-like"/>
</dbReference>
<gene>
    <name evidence="1" type="ORF">I4I81_17500</name>
</gene>
<dbReference type="RefSeq" id="WP_218606246.1">
    <property type="nucleotide sequence ID" value="NZ_JADQDJ010000555.1"/>
</dbReference>
<dbReference type="GO" id="GO:0032259">
    <property type="term" value="P:methylation"/>
    <property type="evidence" value="ECO:0007669"/>
    <property type="project" value="UniProtKB-KW"/>
</dbReference>
<keyword evidence="1" id="KW-0489">Methyltransferase</keyword>
<proteinExistence type="predicted"/>